<feature type="transmembrane region" description="Helical" evidence="1">
    <location>
        <begin position="56"/>
        <end position="78"/>
    </location>
</feature>
<evidence type="ECO:0000256" key="1">
    <source>
        <dbReference type="SAM" id="Phobius"/>
    </source>
</evidence>
<protein>
    <recommendedName>
        <fullName evidence="3">LptF/LptG family permease</fullName>
    </recommendedName>
</protein>
<organism evidence="2">
    <name type="scientific">marine metagenome</name>
    <dbReference type="NCBI Taxonomy" id="408172"/>
    <lineage>
        <taxon>unclassified sequences</taxon>
        <taxon>metagenomes</taxon>
        <taxon>ecological metagenomes</taxon>
    </lineage>
</organism>
<gene>
    <name evidence="2" type="ORF">METZ01_LOCUS185275</name>
</gene>
<sequence length="80" mass="9574">MKEFLYKLFNYRVILFISVLLSLFGLFQFLSIFLLLRGFPLEFLEIDIPEQISFAFMALPLLFWNIPLLGALIWKFFFKA</sequence>
<feature type="transmembrane region" description="Helical" evidence="1">
    <location>
        <begin position="12"/>
        <end position="36"/>
    </location>
</feature>
<keyword evidence="1" id="KW-0812">Transmembrane</keyword>
<accession>A0A382D3Z2</accession>
<keyword evidence="1" id="KW-1133">Transmembrane helix</keyword>
<evidence type="ECO:0000313" key="2">
    <source>
        <dbReference type="EMBL" id="SVB32421.1"/>
    </source>
</evidence>
<name>A0A382D3Z2_9ZZZZ</name>
<dbReference type="EMBL" id="UINC01037233">
    <property type="protein sequence ID" value="SVB32421.1"/>
    <property type="molecule type" value="Genomic_DNA"/>
</dbReference>
<dbReference type="AlphaFoldDB" id="A0A382D3Z2"/>
<evidence type="ECO:0008006" key="3">
    <source>
        <dbReference type="Google" id="ProtNLM"/>
    </source>
</evidence>
<proteinExistence type="predicted"/>
<keyword evidence="1" id="KW-0472">Membrane</keyword>
<reference evidence="2" key="1">
    <citation type="submission" date="2018-05" db="EMBL/GenBank/DDBJ databases">
        <authorList>
            <person name="Lanie J.A."/>
            <person name="Ng W.-L."/>
            <person name="Kazmierczak K.M."/>
            <person name="Andrzejewski T.M."/>
            <person name="Davidsen T.M."/>
            <person name="Wayne K.J."/>
            <person name="Tettelin H."/>
            <person name="Glass J.I."/>
            <person name="Rusch D."/>
            <person name="Podicherti R."/>
            <person name="Tsui H.-C.T."/>
            <person name="Winkler M.E."/>
        </authorList>
    </citation>
    <scope>NUCLEOTIDE SEQUENCE</scope>
</reference>